<name>A0A9X5GSF1_9FIRM</name>
<protein>
    <recommendedName>
        <fullName evidence="2">Peptidase M56 domain-containing protein</fullName>
    </recommendedName>
</protein>
<organism evidence="3 4">
    <name type="scientific">Parablautia muri</name>
    <dbReference type="NCBI Taxonomy" id="2320879"/>
    <lineage>
        <taxon>Bacteria</taxon>
        <taxon>Bacillati</taxon>
        <taxon>Bacillota</taxon>
        <taxon>Clostridia</taxon>
        <taxon>Lachnospirales</taxon>
        <taxon>Lachnospiraceae</taxon>
        <taxon>Parablautia</taxon>
    </lineage>
</organism>
<dbReference type="EMBL" id="QZDT01000014">
    <property type="protein sequence ID" value="NBJ93011.1"/>
    <property type="molecule type" value="Genomic_DNA"/>
</dbReference>
<evidence type="ECO:0000256" key="1">
    <source>
        <dbReference type="SAM" id="Phobius"/>
    </source>
</evidence>
<dbReference type="OrthoDB" id="9770467at2"/>
<feature type="transmembrane region" description="Helical" evidence="1">
    <location>
        <begin position="121"/>
        <end position="141"/>
    </location>
</feature>
<feature type="transmembrane region" description="Helical" evidence="1">
    <location>
        <begin position="233"/>
        <end position="253"/>
    </location>
</feature>
<evidence type="ECO:0000313" key="4">
    <source>
        <dbReference type="Proteomes" id="UP001154420"/>
    </source>
</evidence>
<comment type="caution">
    <text evidence="3">The sequence shown here is derived from an EMBL/GenBank/DDBJ whole genome shotgun (WGS) entry which is preliminary data.</text>
</comment>
<keyword evidence="1" id="KW-0812">Transmembrane</keyword>
<keyword evidence="1" id="KW-1133">Transmembrane helix</keyword>
<dbReference type="PANTHER" id="PTHR34978">
    <property type="entry name" value="POSSIBLE SENSOR-TRANSDUCER PROTEIN BLAR"/>
    <property type="match status" value="1"/>
</dbReference>
<feature type="transmembrane region" description="Helical" evidence="1">
    <location>
        <begin position="39"/>
        <end position="57"/>
    </location>
</feature>
<evidence type="ECO:0000313" key="3">
    <source>
        <dbReference type="EMBL" id="NBJ93011.1"/>
    </source>
</evidence>
<dbReference type="CDD" id="cd07341">
    <property type="entry name" value="M56_BlaR1_MecR1_like"/>
    <property type="match status" value="1"/>
</dbReference>
<dbReference type="RefSeq" id="WP_160560089.1">
    <property type="nucleotide sequence ID" value="NZ_QZDT01000014.1"/>
</dbReference>
<keyword evidence="1" id="KW-0472">Membrane</keyword>
<feature type="domain" description="Peptidase M56" evidence="2">
    <location>
        <begin position="8"/>
        <end position="319"/>
    </location>
</feature>
<accession>A0A9X5GSF1</accession>
<proteinExistence type="predicted"/>
<dbReference type="Proteomes" id="UP001154420">
    <property type="component" value="Unassembled WGS sequence"/>
</dbReference>
<keyword evidence="4" id="KW-1185">Reference proteome</keyword>
<evidence type="ECO:0000259" key="2">
    <source>
        <dbReference type="Pfam" id="PF05569"/>
    </source>
</evidence>
<dbReference type="InterPro" id="IPR052173">
    <property type="entry name" value="Beta-lactam_resp_regulator"/>
</dbReference>
<dbReference type="Pfam" id="PF05569">
    <property type="entry name" value="Peptidase_M56"/>
    <property type="match status" value="1"/>
</dbReference>
<dbReference type="AlphaFoldDB" id="A0A9X5GSF1"/>
<reference evidence="3" key="1">
    <citation type="submission" date="2018-09" db="EMBL/GenBank/DDBJ databases">
        <title>Murine metabolic-syndrome-specific gut microbial biobank.</title>
        <authorList>
            <person name="Liu C."/>
        </authorList>
    </citation>
    <scope>NUCLEOTIDE SEQUENCE</scope>
    <source>
        <strain evidence="3">D42-62</strain>
    </source>
</reference>
<feature type="transmembrane region" description="Helical" evidence="1">
    <location>
        <begin position="329"/>
        <end position="353"/>
    </location>
</feature>
<dbReference type="InterPro" id="IPR008756">
    <property type="entry name" value="Peptidase_M56"/>
</dbReference>
<sequence>MSMVLKLFLSMSCSGALLIVALFLGKGFLKDKLSRQWQYYIWLIVIMRLLLPFRTEINLMGKTYQAMEQRMVQEEILQQSQSPDVMEDSLPAVGQERENEMQEADDGAGALTAVHPFRDMITLLTSHIWLVWLAVVLGMLIRKVTVYQSFVQYVNSGSVPVSDMDSLDRLSLIAEQMGIHRPVELCVNPQISSPLLMGFFHPCIVLSGVDISEKDFRYIMLHELTHYKRRDMFYKWLVQLTVCLHWFNPLVYLMSREITKACEFSCDEAVLAKIGYTNAEDYGKTLLDAMAAVGKYRGSLGAVTLSENIKILKERLNAIMNYKKKSMAIQILTGALTLCIILGASILGVYPVLAAPNQKSEHAEVFSAQTERYYEAGSLPLFQIAFSRLDEKEQLAWLERLYADDAIPFFSIAASVLDGNSSLLAGFAEKAYTDGKTGFFSIAVNALEGNHSFLADFAEKAYTDDETAFFSILADCMDERELESYLERALEDGYRNFQSLLYDKLALNEEKDIQEEKWEEQQIAEYQAVGVTKDGKNYYYQGHLVNIFMDIWSNRAYHTLEINPAGTVNIRLTRGENGKIIDVSYMDEAEVVELLGDRKDPDDF</sequence>
<dbReference type="PANTHER" id="PTHR34978:SF3">
    <property type="entry name" value="SLR0241 PROTEIN"/>
    <property type="match status" value="1"/>
</dbReference>
<gene>
    <name evidence="3" type="ORF">D5281_10480</name>
</gene>